<keyword evidence="3" id="KW-0677">Repeat</keyword>
<feature type="region of interest" description="Disordered" evidence="5">
    <location>
        <begin position="367"/>
        <end position="387"/>
    </location>
</feature>
<evidence type="ECO:0000256" key="5">
    <source>
        <dbReference type="SAM" id="MobiDB-lite"/>
    </source>
</evidence>
<comment type="subcellular location">
    <subcellularLocation>
        <location evidence="1">Membrane</location>
    </subcellularLocation>
</comment>
<dbReference type="PANTHER" id="PTHR35603">
    <property type="match status" value="1"/>
</dbReference>
<comment type="caution">
    <text evidence="7">The sequence shown here is derived from an EMBL/GenBank/DDBJ whole genome shotgun (WGS) entry which is preliminary data.</text>
</comment>
<dbReference type="InterPro" id="IPR011024">
    <property type="entry name" value="G_crystallin-like"/>
</dbReference>
<feature type="domain" description="Beta/gamma crystallin 'Greek key'" evidence="6">
    <location>
        <begin position="81"/>
        <end position="122"/>
    </location>
</feature>
<dbReference type="InterPro" id="IPR051407">
    <property type="entry name" value="Bact_OM_lipoprot/Surf_antigen"/>
</dbReference>
<dbReference type="PANTHER" id="PTHR35603:SF2">
    <property type="entry name" value="OUTER MEMBRANE LIPOPROTEIN"/>
    <property type="match status" value="1"/>
</dbReference>
<evidence type="ECO:0000313" key="8">
    <source>
        <dbReference type="Proteomes" id="UP001500279"/>
    </source>
</evidence>
<dbReference type="Gene3D" id="2.60.20.10">
    <property type="entry name" value="Crystallins"/>
    <property type="match status" value="2"/>
</dbReference>
<name>A0ABN1K6P9_9BURK</name>
<dbReference type="Pfam" id="PF00030">
    <property type="entry name" value="Crystall"/>
    <property type="match status" value="2"/>
</dbReference>
<comment type="similarity">
    <text evidence="2">Belongs to the beta/gamma-crystallin family.</text>
</comment>
<evidence type="ECO:0000256" key="2">
    <source>
        <dbReference type="ARBA" id="ARBA00009646"/>
    </source>
</evidence>
<accession>A0ABN1K6P9</accession>
<sequence length="387" mass="42246">MLTGPADAGPAFHNDIRPMKPLFKLALAVLATAAACHASAEITFFEHPDFQGRAVTLHHPVDNFERRGFNDQASSVIVRGEPWEVCEHADFGGRCVVLRPGEYPSLHEFHLSNKLSSAREAGRDEGRYDPPPPPPIQAQGQVTLFEHDGFRGRSFSAEQDIPDFRRFGFNDRASSVTVAGGAWEVCEHPEYSGRCMILRPGRYPDLGSMGMNDRVSSMRWLRPAAHYEEWRYAPSPVPLPAPVPVYDWHRRPQERLVEVPVSAVHAVYTGPQQQRCWIEREQVVQREPNPAGALVGGVIGGILGHQIGGGHGSGAVGAFAGAVVGANAGGGTVVSTQGVQRCASSPPQGRPDYWDVTYYYRGVEHHVQTSNPPGPSLTISEDGEPRL</sequence>
<evidence type="ECO:0000259" key="6">
    <source>
        <dbReference type="PROSITE" id="PS50915"/>
    </source>
</evidence>
<dbReference type="EMBL" id="BAAAEW010000023">
    <property type="protein sequence ID" value="GAA0756541.1"/>
    <property type="molecule type" value="Genomic_DNA"/>
</dbReference>
<organism evidence="7 8">
    <name type="scientific">Ideonella azotifigens</name>
    <dbReference type="NCBI Taxonomy" id="513160"/>
    <lineage>
        <taxon>Bacteria</taxon>
        <taxon>Pseudomonadati</taxon>
        <taxon>Pseudomonadota</taxon>
        <taxon>Betaproteobacteria</taxon>
        <taxon>Burkholderiales</taxon>
        <taxon>Sphaerotilaceae</taxon>
        <taxon>Ideonella</taxon>
    </lineage>
</organism>
<dbReference type="Proteomes" id="UP001500279">
    <property type="component" value="Unassembled WGS sequence"/>
</dbReference>
<evidence type="ECO:0000256" key="3">
    <source>
        <dbReference type="ARBA" id="ARBA00022737"/>
    </source>
</evidence>
<evidence type="ECO:0000256" key="1">
    <source>
        <dbReference type="ARBA" id="ARBA00004370"/>
    </source>
</evidence>
<keyword evidence="4" id="KW-0472">Membrane</keyword>
<protein>
    <recommendedName>
        <fullName evidence="6">Beta/gamma crystallin 'Greek key' domain-containing protein</fullName>
    </recommendedName>
</protein>
<dbReference type="InterPro" id="IPR001064">
    <property type="entry name" value="Beta/gamma_crystallin"/>
</dbReference>
<reference evidence="7 8" key="1">
    <citation type="journal article" date="2019" name="Int. J. Syst. Evol. Microbiol.">
        <title>The Global Catalogue of Microorganisms (GCM) 10K type strain sequencing project: providing services to taxonomists for standard genome sequencing and annotation.</title>
        <authorList>
            <consortium name="The Broad Institute Genomics Platform"/>
            <consortium name="The Broad Institute Genome Sequencing Center for Infectious Disease"/>
            <person name="Wu L."/>
            <person name="Ma J."/>
        </authorList>
    </citation>
    <scope>NUCLEOTIDE SEQUENCE [LARGE SCALE GENOMIC DNA]</scope>
    <source>
        <strain evidence="7 8">JCM 15503</strain>
    </source>
</reference>
<dbReference type="PROSITE" id="PS50915">
    <property type="entry name" value="CRYSTALLIN_BETA_GAMMA"/>
    <property type="match status" value="4"/>
</dbReference>
<evidence type="ECO:0000256" key="4">
    <source>
        <dbReference type="ARBA" id="ARBA00023136"/>
    </source>
</evidence>
<feature type="domain" description="Beta/gamma crystallin 'Greek key'" evidence="6">
    <location>
        <begin position="181"/>
        <end position="222"/>
    </location>
</feature>
<dbReference type="SUPFAM" id="SSF49695">
    <property type="entry name" value="gamma-Crystallin-like"/>
    <property type="match status" value="1"/>
</dbReference>
<keyword evidence="8" id="KW-1185">Reference proteome</keyword>
<dbReference type="SMART" id="SM00247">
    <property type="entry name" value="XTALbg"/>
    <property type="match status" value="2"/>
</dbReference>
<proteinExistence type="inferred from homology"/>
<feature type="domain" description="Beta/gamma crystallin 'Greek key'" evidence="6">
    <location>
        <begin position="140"/>
        <end position="180"/>
    </location>
</feature>
<feature type="domain" description="Beta/gamma crystallin 'Greek key'" evidence="6">
    <location>
        <begin position="40"/>
        <end position="80"/>
    </location>
</feature>
<gene>
    <name evidence="7" type="ORF">GCM10009107_35120</name>
</gene>
<evidence type="ECO:0000313" key="7">
    <source>
        <dbReference type="EMBL" id="GAA0756541.1"/>
    </source>
</evidence>